<dbReference type="CDD" id="cd00118">
    <property type="entry name" value="LysM"/>
    <property type="match status" value="2"/>
</dbReference>
<dbReference type="PROSITE" id="PS51782">
    <property type="entry name" value="LYSM"/>
    <property type="match status" value="2"/>
</dbReference>
<feature type="compositionally biased region" description="Basic and acidic residues" evidence="1">
    <location>
        <begin position="285"/>
        <end position="298"/>
    </location>
</feature>
<comment type="caution">
    <text evidence="3">The sequence shown here is derived from an EMBL/GenBank/DDBJ whole genome shotgun (WGS) entry which is preliminary data.</text>
</comment>
<dbReference type="Gene3D" id="2.70.70.10">
    <property type="entry name" value="Glucose Permease (Domain IIA)"/>
    <property type="match status" value="1"/>
</dbReference>
<dbReference type="InterPro" id="IPR036779">
    <property type="entry name" value="LysM_dom_sf"/>
</dbReference>
<dbReference type="InterPro" id="IPR018392">
    <property type="entry name" value="LysM"/>
</dbReference>
<feature type="compositionally biased region" description="Polar residues" evidence="1">
    <location>
        <begin position="27"/>
        <end position="43"/>
    </location>
</feature>
<dbReference type="Pfam" id="PF01476">
    <property type="entry name" value="LysM"/>
    <property type="match status" value="2"/>
</dbReference>
<dbReference type="Pfam" id="PF01551">
    <property type="entry name" value="Peptidase_M23"/>
    <property type="match status" value="1"/>
</dbReference>
<dbReference type="InterPro" id="IPR011055">
    <property type="entry name" value="Dup_hybrid_motif"/>
</dbReference>
<dbReference type="SUPFAM" id="SSF54106">
    <property type="entry name" value="LysM domain"/>
    <property type="match status" value="2"/>
</dbReference>
<sequence length="692" mass="73087">MTRAQLNAGHFRRSFLKRAMSRKEESAPSSLIGTDTVSGQSKQAAPESSRRARTSAAVIGLALSVGAHGLVLTRPGEAATTDPVPAESAPSVSEGVNPEADEESSAVILPSPELQAITPGTEPVLVNRAPQTVVPAQSVVGNEASEVPTQGVLSNASRSDSRGTNDVVLHAVREGQTLWKIAQIYGIQTKEIAALNGISPTATLTVGQTLKVPVSETVPTVVQTLPEEASVPAYYGQVALQPEVTPAPSAPVAVSEAVSPSENIASATNLEKQQTKTTTNSQAKAVEKVSEPSLEKQKSISATRPVESAQPENRSAEVAVAVRSYRVTAGDTISAIARTHGVSKQELIRANGITNPNLIRVNQTLIIPSKVAAVRTLPVLPTELTETASAEEATESQVKSNDETIQAYRIQPLQTQQTSEQTFTPGVLPEKVQAESTTAPDYVANLRQEISKLREKYNQPSVKATVDVSESVRVAVVSTPAAAPAVVTQNARVNPELPTQPARQQAVESAPIKSVATVKRPQQVAVAPVGSESYDPILESAIGKVVSPELPAIGAPDSYLPNSQTASKGFIWPTRGVLTSGYGWRWGRMHKGIDIAAPVGTPILAAADGKVTYSRWNSGGYGNLVEITHPDGTVTLYAHNNRLLVKEGQQVTQGQQIAEMGSTGYSTGPHCHFEIHLPGKGAINPMTRLARR</sequence>
<feature type="domain" description="LysM" evidence="2">
    <location>
        <begin position="323"/>
        <end position="367"/>
    </location>
</feature>
<dbReference type="AlphaFoldDB" id="A0A7C3KFH5"/>
<proteinExistence type="predicted"/>
<evidence type="ECO:0000256" key="1">
    <source>
        <dbReference type="SAM" id="MobiDB-lite"/>
    </source>
</evidence>
<feature type="region of interest" description="Disordered" evidence="1">
    <location>
        <begin position="19"/>
        <end position="52"/>
    </location>
</feature>
<dbReference type="EMBL" id="DSRU01000275">
    <property type="protein sequence ID" value="HFM99809.1"/>
    <property type="molecule type" value="Genomic_DNA"/>
</dbReference>
<dbReference type="PANTHER" id="PTHR21666:SF270">
    <property type="entry name" value="MUREIN HYDROLASE ACTIVATOR ENVC"/>
    <property type="match status" value="1"/>
</dbReference>
<evidence type="ECO:0000313" key="3">
    <source>
        <dbReference type="EMBL" id="HFM99809.1"/>
    </source>
</evidence>
<feature type="region of interest" description="Disordered" evidence="1">
    <location>
        <begin position="266"/>
        <end position="313"/>
    </location>
</feature>
<accession>A0A7C3KFH5</accession>
<dbReference type="CDD" id="cd12797">
    <property type="entry name" value="M23_peptidase"/>
    <property type="match status" value="1"/>
</dbReference>
<dbReference type="GO" id="GO:0004222">
    <property type="term" value="F:metalloendopeptidase activity"/>
    <property type="evidence" value="ECO:0007669"/>
    <property type="project" value="TreeGrafter"/>
</dbReference>
<gene>
    <name evidence="3" type="ORF">ENR64_19060</name>
</gene>
<feature type="domain" description="LysM" evidence="2">
    <location>
        <begin position="168"/>
        <end position="212"/>
    </location>
</feature>
<organism evidence="3">
    <name type="scientific">Oscillatoriales cyanobacterium SpSt-418</name>
    <dbReference type="NCBI Taxonomy" id="2282169"/>
    <lineage>
        <taxon>Bacteria</taxon>
        <taxon>Bacillati</taxon>
        <taxon>Cyanobacteriota</taxon>
        <taxon>Cyanophyceae</taxon>
        <taxon>Oscillatoriophycideae</taxon>
        <taxon>Oscillatoriales</taxon>
    </lineage>
</organism>
<evidence type="ECO:0000259" key="2">
    <source>
        <dbReference type="PROSITE" id="PS51782"/>
    </source>
</evidence>
<reference evidence="3" key="1">
    <citation type="journal article" date="2020" name="mSystems">
        <title>Genome- and Community-Level Interaction Insights into Carbon Utilization and Element Cycling Functions of Hydrothermarchaeota in Hydrothermal Sediment.</title>
        <authorList>
            <person name="Zhou Z."/>
            <person name="Liu Y."/>
            <person name="Xu W."/>
            <person name="Pan J."/>
            <person name="Luo Z.H."/>
            <person name="Li M."/>
        </authorList>
    </citation>
    <scope>NUCLEOTIDE SEQUENCE [LARGE SCALE GENOMIC DNA]</scope>
    <source>
        <strain evidence="3">SpSt-418</strain>
    </source>
</reference>
<feature type="region of interest" description="Disordered" evidence="1">
    <location>
        <begin position="77"/>
        <end position="105"/>
    </location>
</feature>
<dbReference type="SMART" id="SM00257">
    <property type="entry name" value="LysM"/>
    <property type="match status" value="2"/>
</dbReference>
<protein>
    <submittedName>
        <fullName evidence="3">LysM peptidoglycan-binding domain-containing protein</fullName>
    </submittedName>
</protein>
<name>A0A7C3KFH5_9CYAN</name>
<dbReference type="InterPro" id="IPR050570">
    <property type="entry name" value="Cell_wall_metabolism_enzyme"/>
</dbReference>
<feature type="compositionally biased region" description="Polar residues" evidence="1">
    <location>
        <begin position="266"/>
        <end position="283"/>
    </location>
</feature>
<dbReference type="InterPro" id="IPR016047">
    <property type="entry name" value="M23ase_b-sheet_dom"/>
</dbReference>
<dbReference type="PANTHER" id="PTHR21666">
    <property type="entry name" value="PEPTIDASE-RELATED"/>
    <property type="match status" value="1"/>
</dbReference>
<dbReference type="SUPFAM" id="SSF51261">
    <property type="entry name" value="Duplicated hybrid motif"/>
    <property type="match status" value="1"/>
</dbReference>
<dbReference type="Gene3D" id="3.10.350.10">
    <property type="entry name" value="LysM domain"/>
    <property type="match status" value="2"/>
</dbReference>